<dbReference type="Proteomes" id="UP000044806">
    <property type="component" value="Unassembled WGS sequence"/>
</dbReference>
<sequence>MADFTSVLVLNFINRVSTPAHNEIGCRSGNQCSGIAQNTKHEVSYVRRVSQVKALAIG</sequence>
<protein>
    <submittedName>
        <fullName evidence="1">Uncharacterized protein</fullName>
    </submittedName>
</protein>
<evidence type="ECO:0000313" key="1">
    <source>
        <dbReference type="EMBL" id="CSB11855.1"/>
    </source>
</evidence>
<dbReference type="AlphaFoldDB" id="A0A655RXP0"/>
<accession>A0A655RXP0</accession>
<reference evidence="1 2" key="1">
    <citation type="submission" date="2015-07" db="EMBL/GenBank/DDBJ databases">
        <authorList>
            <consortium name="Pathogen Informatics"/>
        </authorList>
    </citation>
    <scope>NUCLEOTIDE SEQUENCE [LARGE SCALE GENOMIC DNA]</scope>
    <source>
        <strain evidence="1 2">A51</strain>
    </source>
</reference>
<organism evidence="1 2">
    <name type="scientific">Vibrio cholerae</name>
    <dbReference type="NCBI Taxonomy" id="666"/>
    <lineage>
        <taxon>Bacteria</taxon>
        <taxon>Pseudomonadati</taxon>
        <taxon>Pseudomonadota</taxon>
        <taxon>Gammaproteobacteria</taxon>
        <taxon>Vibrionales</taxon>
        <taxon>Vibrionaceae</taxon>
        <taxon>Vibrio</taxon>
    </lineage>
</organism>
<dbReference type="EMBL" id="CWOW01000026">
    <property type="protein sequence ID" value="CSB11855.1"/>
    <property type="molecule type" value="Genomic_DNA"/>
</dbReference>
<proteinExistence type="predicted"/>
<name>A0A655RXP0_VIBCL</name>
<gene>
    <name evidence="1" type="ORF">ERS013165_03449</name>
</gene>
<evidence type="ECO:0000313" key="2">
    <source>
        <dbReference type="Proteomes" id="UP000044806"/>
    </source>
</evidence>